<evidence type="ECO:0000313" key="3">
    <source>
        <dbReference type="EMBL" id="BCM86326.1"/>
    </source>
</evidence>
<dbReference type="Proteomes" id="UP000663508">
    <property type="component" value="Chromosome"/>
</dbReference>
<dbReference type="InterPro" id="IPR047951">
    <property type="entry name" value="Transpos_ISL3"/>
</dbReference>
<name>A0A8H9C930_9HYPH</name>
<dbReference type="InterPro" id="IPR029261">
    <property type="entry name" value="Transposase_Znf"/>
</dbReference>
<dbReference type="NCBIfam" id="NF033550">
    <property type="entry name" value="transpos_ISL3"/>
    <property type="match status" value="1"/>
</dbReference>
<evidence type="ECO:0000259" key="2">
    <source>
        <dbReference type="Pfam" id="PF14690"/>
    </source>
</evidence>
<protein>
    <submittedName>
        <fullName evidence="3">Transposase</fullName>
    </submittedName>
</protein>
<sequence>MAPSLHPDVIAPPGILVDRVELADRITIIAQPVAASARCPGCDQPSSRVHSRYTRTLADLPIAGRQAVIEVVVRRFRCAASGCPIRIFAERLGPDLAGPYARRTARLESIVHHLGLALGGRPAERLSRRLVVPARRDTMLRSVRRHAARPVEAPRVIGIDDWAFRRGRRYGTIIVDLERRRTLALLPDRESGTVEAWLSAHPEITIVARDRGGGYGEATTRALPDAVQTADRWHLMENASAAFLDAVRRSMPAIRKAVGTATVDPERLTRAERLRYEGYLRREATGEAILALSRKGVPIKTIARTTGHSRKLVRNVVRGLTGDVFRSRQSSLEAHLPWLEGEWKAGCRNGAELWRQLRARGFTGSLRVVGEWATRQRRSEQVPDGAPGQVPSARRLARLLTIARDGLTKADAVVVATVETEVTGLVEARSLVSAFQAMVRKRRHADLDGWIERAAASLLGSFAAGLVKDKAAVAAALTEPWSNGQTEGQITRLKLVKRQMFGRANLDLLEARLVGAA</sequence>
<accession>A0A8H9C930</accession>
<dbReference type="AlphaFoldDB" id="A0A8H9C930"/>
<dbReference type="PANTHER" id="PTHR33498:SF1">
    <property type="entry name" value="TRANSPOSASE FOR INSERTION SEQUENCE ELEMENT IS1557"/>
    <property type="match status" value="1"/>
</dbReference>
<proteinExistence type="predicted"/>
<dbReference type="InterPro" id="IPR002560">
    <property type="entry name" value="Transposase_DDE"/>
</dbReference>
<organism evidence="3 4">
    <name type="scientific">Methylobacterium indicum</name>
    <dbReference type="NCBI Taxonomy" id="1775910"/>
    <lineage>
        <taxon>Bacteria</taxon>
        <taxon>Pseudomonadati</taxon>
        <taxon>Pseudomonadota</taxon>
        <taxon>Alphaproteobacteria</taxon>
        <taxon>Hyphomicrobiales</taxon>
        <taxon>Methylobacteriaceae</taxon>
        <taxon>Methylobacterium</taxon>
    </lineage>
</organism>
<feature type="domain" description="Transposase IS204/IS1001/IS1096/IS1165 DDE" evidence="1">
    <location>
        <begin position="406"/>
        <end position="512"/>
    </location>
</feature>
<dbReference type="PANTHER" id="PTHR33498">
    <property type="entry name" value="TRANSPOSASE FOR INSERTION SEQUENCE ELEMENT IS1557"/>
    <property type="match status" value="1"/>
</dbReference>
<feature type="domain" description="Transposase IS204/IS1001/IS1096/IS1165 zinc-finger" evidence="2">
    <location>
        <begin position="37"/>
        <end position="80"/>
    </location>
</feature>
<reference evidence="3" key="1">
    <citation type="submission" date="2020-11" db="EMBL/GenBank/DDBJ databases">
        <title>Complete genome sequence of a novel pathogenic Methylobacterium strain isolated from rice in Vietnam.</title>
        <authorList>
            <person name="Lai K."/>
            <person name="Okazaki S."/>
            <person name="Higashi K."/>
            <person name="Mori H."/>
            <person name="Toyoda A."/>
            <person name="Kurokawa K."/>
        </authorList>
    </citation>
    <scope>NUCLEOTIDE SEQUENCE</scope>
    <source>
        <strain evidence="3">VL1</strain>
    </source>
</reference>
<evidence type="ECO:0000313" key="4">
    <source>
        <dbReference type="Proteomes" id="UP000663508"/>
    </source>
</evidence>
<dbReference type="KEGG" id="mind:mvi_47870"/>
<dbReference type="Pfam" id="PF01610">
    <property type="entry name" value="DDE_Tnp_ISL3"/>
    <property type="match status" value="2"/>
</dbReference>
<feature type="domain" description="Transposase IS204/IS1001/IS1096/IS1165 DDE" evidence="1">
    <location>
        <begin position="157"/>
        <end position="251"/>
    </location>
</feature>
<dbReference type="RefSeq" id="WP_207179337.1">
    <property type="nucleotide sequence ID" value="NZ_AP024145.1"/>
</dbReference>
<dbReference type="EMBL" id="AP024145">
    <property type="protein sequence ID" value="BCM86326.1"/>
    <property type="molecule type" value="Genomic_DNA"/>
</dbReference>
<evidence type="ECO:0000259" key="1">
    <source>
        <dbReference type="Pfam" id="PF01610"/>
    </source>
</evidence>
<gene>
    <name evidence="3" type="primary">tnpA</name>
    <name evidence="3" type="ORF">mvi_47870</name>
</gene>
<dbReference type="Pfam" id="PF14690">
    <property type="entry name" value="Zn_ribbon_ISL3"/>
    <property type="match status" value="1"/>
</dbReference>